<feature type="transmembrane region" description="Helical" evidence="1">
    <location>
        <begin position="87"/>
        <end position="106"/>
    </location>
</feature>
<reference evidence="2 3" key="1">
    <citation type="submission" date="2023-07" db="EMBL/GenBank/DDBJ databases">
        <title>Genomic Encyclopedia of Type Strains, Phase IV (KMG-IV): sequencing the most valuable type-strain genomes for metagenomic binning, comparative biology and taxonomic classification.</title>
        <authorList>
            <person name="Goeker M."/>
        </authorList>
    </citation>
    <scope>NUCLEOTIDE SEQUENCE [LARGE SCALE GENOMIC DNA]</scope>
    <source>
        <strain evidence="2 3">DSM 1400</strain>
    </source>
</reference>
<protein>
    <submittedName>
        <fullName evidence="2">Energy-coupling factor transport system substrate-specific component</fullName>
    </submittedName>
</protein>
<keyword evidence="3" id="KW-1185">Reference proteome</keyword>
<dbReference type="Proteomes" id="UP001224418">
    <property type="component" value="Unassembled WGS sequence"/>
</dbReference>
<organism evidence="2 3">
    <name type="scientific">Hathewaya limosa</name>
    <name type="common">Clostridium limosum</name>
    <dbReference type="NCBI Taxonomy" id="1536"/>
    <lineage>
        <taxon>Bacteria</taxon>
        <taxon>Bacillati</taxon>
        <taxon>Bacillota</taxon>
        <taxon>Clostridia</taxon>
        <taxon>Eubacteriales</taxon>
        <taxon>Clostridiaceae</taxon>
        <taxon>Hathewaya</taxon>
    </lineage>
</organism>
<evidence type="ECO:0000256" key="1">
    <source>
        <dbReference type="SAM" id="Phobius"/>
    </source>
</evidence>
<feature type="transmembrane region" description="Helical" evidence="1">
    <location>
        <begin position="162"/>
        <end position="183"/>
    </location>
</feature>
<dbReference type="InterPro" id="IPR011733">
    <property type="entry name" value="CHP02185_IM"/>
</dbReference>
<feature type="transmembrane region" description="Helical" evidence="1">
    <location>
        <begin position="115"/>
        <end position="135"/>
    </location>
</feature>
<keyword evidence="1" id="KW-1133">Transmembrane helix</keyword>
<sequence length="198" mass="21680">MNNKNLRIKNLVNIGVFSAIFMLISFILMMPAAISPVLWMLYPAIVGIFDGTIYMILASKVQKRGMSLAIGLITGILYAAIGECTWTIVLTFLISGTISEILRHLFGYNTIKGNILSFAALTTGFVGSPLPMWLFHDSYVKSILKLGMDPIYVNKMSNMVSIWSLISMIVAAFIGGLIGANIGKSLLKKHFKKAGIVQ</sequence>
<comment type="caution">
    <text evidence="2">The sequence shown here is derived from an EMBL/GenBank/DDBJ whole genome shotgun (WGS) entry which is preliminary data.</text>
</comment>
<dbReference type="Pfam" id="PF09605">
    <property type="entry name" value="Trep_Strep"/>
    <property type="match status" value="1"/>
</dbReference>
<evidence type="ECO:0000313" key="3">
    <source>
        <dbReference type="Proteomes" id="UP001224418"/>
    </source>
</evidence>
<dbReference type="EMBL" id="JAUSWN010000003">
    <property type="protein sequence ID" value="MDQ0478843.1"/>
    <property type="molecule type" value="Genomic_DNA"/>
</dbReference>
<proteinExistence type="predicted"/>
<feature type="transmembrane region" description="Helical" evidence="1">
    <location>
        <begin position="65"/>
        <end position="81"/>
    </location>
</feature>
<gene>
    <name evidence="2" type="ORF">QOZ93_000571</name>
</gene>
<evidence type="ECO:0000313" key="2">
    <source>
        <dbReference type="EMBL" id="MDQ0478843.1"/>
    </source>
</evidence>
<accession>A0ABU0JP50</accession>
<feature type="transmembrane region" description="Helical" evidence="1">
    <location>
        <begin position="12"/>
        <end position="34"/>
    </location>
</feature>
<keyword evidence="1" id="KW-0812">Transmembrane</keyword>
<feature type="transmembrane region" description="Helical" evidence="1">
    <location>
        <begin position="40"/>
        <end position="58"/>
    </location>
</feature>
<name>A0ABU0JP50_HATLI</name>
<dbReference type="RefSeq" id="WP_307355030.1">
    <property type="nucleotide sequence ID" value="NZ_BAAACJ010000025.1"/>
</dbReference>
<keyword evidence="1" id="KW-0472">Membrane</keyword>
<dbReference type="NCBIfam" id="TIGR02185">
    <property type="entry name" value="Trep_Strep"/>
    <property type="match status" value="1"/>
</dbReference>